<accession>A0A4P8MX97</accession>
<organism evidence="1 2">
    <name type="scientific">Vibrio phage Achelous</name>
    <dbReference type="NCBI Taxonomy" id="2576872"/>
    <lineage>
        <taxon>Viruses</taxon>
        <taxon>Duplodnaviria</taxon>
        <taxon>Heunggongvirae</taxon>
        <taxon>Uroviricota</taxon>
        <taxon>Caudoviricetes</taxon>
        <taxon>Demerecviridae</taxon>
        <taxon>Ermolyevavirinae</taxon>
        <taxon>Thalassavirus</taxon>
        <taxon>Thalassavirus achelous</taxon>
    </lineage>
</organism>
<reference evidence="1 2" key="1">
    <citation type="submission" date="2019-04" db="EMBL/GenBank/DDBJ databases">
        <authorList>
            <person name="Gallagher L."/>
            <person name="Broussard G."/>
        </authorList>
    </citation>
    <scope>NUCLEOTIDE SEQUENCE [LARGE SCALE GENOMIC DNA]</scope>
</reference>
<dbReference type="EMBL" id="MK796244">
    <property type="protein sequence ID" value="QCQ57598.1"/>
    <property type="molecule type" value="Genomic_DNA"/>
</dbReference>
<gene>
    <name evidence="1" type="ORF">ACHELOUS_1</name>
</gene>
<proteinExistence type="predicted"/>
<keyword evidence="2" id="KW-1185">Reference proteome</keyword>
<protein>
    <submittedName>
        <fullName evidence="1">Uncharacterized protein</fullName>
    </submittedName>
</protein>
<dbReference type="Proteomes" id="UP000302168">
    <property type="component" value="Segment"/>
</dbReference>
<sequence length="76" mass="8456">MKVNQIVKVKGRCKDTNGKCGVIVAIDGSYISVVSPYVFCGESFMCYPCELEPVESKHLCFGVRNGLLRLNLPTHY</sequence>
<evidence type="ECO:0000313" key="1">
    <source>
        <dbReference type="EMBL" id="QCQ57598.1"/>
    </source>
</evidence>
<name>A0A4P8MX97_9CAUD</name>
<evidence type="ECO:0000313" key="2">
    <source>
        <dbReference type="Proteomes" id="UP000302168"/>
    </source>
</evidence>